<accession>A0A1Y5I348</accession>
<dbReference type="EMBL" id="KZ155826">
    <property type="protein sequence ID" value="OUS43940.1"/>
    <property type="molecule type" value="Genomic_DNA"/>
</dbReference>
<feature type="compositionally biased region" description="Basic residues" evidence="1">
    <location>
        <begin position="16"/>
        <end position="28"/>
    </location>
</feature>
<evidence type="ECO:0000256" key="1">
    <source>
        <dbReference type="SAM" id="MobiDB-lite"/>
    </source>
</evidence>
<feature type="region of interest" description="Disordered" evidence="1">
    <location>
        <begin position="1"/>
        <end position="28"/>
    </location>
</feature>
<feature type="compositionally biased region" description="Low complexity" evidence="1">
    <location>
        <begin position="1"/>
        <end position="15"/>
    </location>
</feature>
<sequence>MATAARARASAIPRARATRGRRLGRARARGSNDDAIDALRELAGDAWSVNRYESKRKEHRTTELGDIVDESASRDNIAEHPGWTAAAKLRLCVEAVADELEMREDEVGERLGTLFALVPGLERRVGEVLTADIVRLAASVEDVAMKIIRMRDLLPEANLAKMLSTRPNLLLESDEEIARKVGELRVSCPRLRWDAILSDYPELWEVRDMRGHVELLREKLDIQDDEGMTRLLSQKPLLLLSVQSRNDMISYDHGSWAQVQATVNGDRFSDGW</sequence>
<organism evidence="2">
    <name type="scientific">Ostreococcus tauri</name>
    <name type="common">Marine green alga</name>
    <dbReference type="NCBI Taxonomy" id="70448"/>
    <lineage>
        <taxon>Eukaryota</taxon>
        <taxon>Viridiplantae</taxon>
        <taxon>Chlorophyta</taxon>
        <taxon>Mamiellophyceae</taxon>
        <taxon>Mamiellales</taxon>
        <taxon>Bathycoccaceae</taxon>
        <taxon>Ostreococcus</taxon>
    </lineage>
</organism>
<name>A0A1Y5I348_OSTTA</name>
<dbReference type="AlphaFoldDB" id="A0A1Y5I348"/>
<reference evidence="2" key="1">
    <citation type="submission" date="2017-04" db="EMBL/GenBank/DDBJ databases">
        <title>Population genomics of picophytoplankton unveils novel chromosome hypervariability.</title>
        <authorList>
            <consortium name="DOE Joint Genome Institute"/>
            <person name="Blanc-Mathieu R."/>
            <person name="Krasovec M."/>
            <person name="Hebrard M."/>
            <person name="Yau S."/>
            <person name="Desgranges E."/>
            <person name="Martin J."/>
            <person name="Schackwitz W."/>
            <person name="Kuo A."/>
            <person name="Salin G."/>
            <person name="Donnadieu C."/>
            <person name="Desdevises Y."/>
            <person name="Sanchez-Ferandin S."/>
            <person name="Moreau H."/>
            <person name="Rivals E."/>
            <person name="Grigoriev I.V."/>
            <person name="Grimsley N."/>
            <person name="Eyre-Walker A."/>
            <person name="Piganeau G."/>
        </authorList>
    </citation>
    <scope>NUCLEOTIDE SEQUENCE [LARGE SCALE GENOMIC DNA]</scope>
    <source>
        <strain evidence="2">RCC 1115</strain>
    </source>
</reference>
<evidence type="ECO:0000313" key="2">
    <source>
        <dbReference type="EMBL" id="OUS43940.1"/>
    </source>
</evidence>
<dbReference type="Proteomes" id="UP000195557">
    <property type="component" value="Unassembled WGS sequence"/>
</dbReference>
<protein>
    <submittedName>
        <fullName evidence="2">Uncharacterized protein</fullName>
    </submittedName>
</protein>
<gene>
    <name evidence="2" type="ORF">BE221DRAFT_79840</name>
</gene>
<dbReference type="eggNOG" id="ENOG502SQP4">
    <property type="taxonomic scope" value="Eukaryota"/>
</dbReference>
<proteinExistence type="predicted"/>